<keyword evidence="3" id="KW-1185">Reference proteome</keyword>
<evidence type="ECO:0000313" key="2">
    <source>
        <dbReference type="EMBL" id="KAK9136928.1"/>
    </source>
</evidence>
<organism evidence="2 3">
    <name type="scientific">Stephania japonica</name>
    <dbReference type="NCBI Taxonomy" id="461633"/>
    <lineage>
        <taxon>Eukaryota</taxon>
        <taxon>Viridiplantae</taxon>
        <taxon>Streptophyta</taxon>
        <taxon>Embryophyta</taxon>
        <taxon>Tracheophyta</taxon>
        <taxon>Spermatophyta</taxon>
        <taxon>Magnoliopsida</taxon>
        <taxon>Ranunculales</taxon>
        <taxon>Menispermaceae</taxon>
        <taxon>Menispermoideae</taxon>
        <taxon>Cissampelideae</taxon>
        <taxon>Stephania</taxon>
    </lineage>
</organism>
<dbReference type="Proteomes" id="UP001417504">
    <property type="component" value="Unassembled WGS sequence"/>
</dbReference>
<evidence type="ECO:0000256" key="1">
    <source>
        <dbReference type="SAM" id="MobiDB-lite"/>
    </source>
</evidence>
<reference evidence="2 3" key="1">
    <citation type="submission" date="2024-01" db="EMBL/GenBank/DDBJ databases">
        <title>Genome assemblies of Stephania.</title>
        <authorList>
            <person name="Yang L."/>
        </authorList>
    </citation>
    <scope>NUCLEOTIDE SEQUENCE [LARGE SCALE GENOMIC DNA]</scope>
    <source>
        <strain evidence="2">QJT</strain>
        <tissue evidence="2">Leaf</tissue>
    </source>
</reference>
<accession>A0AAP0PA26</accession>
<name>A0AAP0PA26_9MAGN</name>
<feature type="compositionally biased region" description="Basic and acidic residues" evidence="1">
    <location>
        <begin position="49"/>
        <end position="76"/>
    </location>
</feature>
<proteinExistence type="predicted"/>
<sequence>MDWITEGEIRMNRERRDRGEGERRNRELDDGETKSRLMRAKPVSNPKNKNGERENRKIEQEGRSREIEETRQVEDTKRSIYTSTIPASTHTDVRLSNSKHFFYLSFTSNLHACSRNSSTRILRRASTTPLPTLFVSSNAYSSASENAFKGIVTSLPKPSGGEYGKYFSLPALNDSRIGMDCFGRLIASAPDAWIDVVERYSNDYNKTYN</sequence>
<feature type="region of interest" description="Disordered" evidence="1">
    <location>
        <begin position="1"/>
        <end position="76"/>
    </location>
</feature>
<dbReference type="AlphaFoldDB" id="A0AAP0PA26"/>
<dbReference type="EMBL" id="JBBNAE010000003">
    <property type="protein sequence ID" value="KAK9136928.1"/>
    <property type="molecule type" value="Genomic_DNA"/>
</dbReference>
<feature type="compositionally biased region" description="Basic and acidic residues" evidence="1">
    <location>
        <begin position="7"/>
        <end position="35"/>
    </location>
</feature>
<gene>
    <name evidence="2" type="ORF">Sjap_007522</name>
</gene>
<protein>
    <submittedName>
        <fullName evidence="2">Uncharacterized protein</fullName>
    </submittedName>
</protein>
<comment type="caution">
    <text evidence="2">The sequence shown here is derived from an EMBL/GenBank/DDBJ whole genome shotgun (WGS) entry which is preliminary data.</text>
</comment>
<evidence type="ECO:0000313" key="3">
    <source>
        <dbReference type="Proteomes" id="UP001417504"/>
    </source>
</evidence>